<evidence type="ECO:0000313" key="2">
    <source>
        <dbReference type="Proteomes" id="UP001500305"/>
    </source>
</evidence>
<dbReference type="Proteomes" id="UP001500305">
    <property type="component" value="Unassembled WGS sequence"/>
</dbReference>
<gene>
    <name evidence="1" type="ORF">GCM10010430_16680</name>
</gene>
<reference evidence="1 2" key="1">
    <citation type="journal article" date="2019" name="Int. J. Syst. Evol. Microbiol.">
        <title>The Global Catalogue of Microorganisms (GCM) 10K type strain sequencing project: providing services to taxonomists for standard genome sequencing and annotation.</title>
        <authorList>
            <consortium name="The Broad Institute Genomics Platform"/>
            <consortium name="The Broad Institute Genome Sequencing Center for Infectious Disease"/>
            <person name="Wu L."/>
            <person name="Ma J."/>
        </authorList>
    </citation>
    <scope>NUCLEOTIDE SEQUENCE [LARGE SCALE GENOMIC DNA]</scope>
    <source>
        <strain evidence="1 2">JCM 7356</strain>
    </source>
</reference>
<dbReference type="EMBL" id="BAAATR010000005">
    <property type="protein sequence ID" value="GAA2236434.1"/>
    <property type="molecule type" value="Genomic_DNA"/>
</dbReference>
<accession>A0ABN3DMC5</accession>
<proteinExistence type="predicted"/>
<keyword evidence="2" id="KW-1185">Reference proteome</keyword>
<comment type="caution">
    <text evidence="1">The sequence shown here is derived from an EMBL/GenBank/DDBJ whole genome shotgun (WGS) entry which is preliminary data.</text>
</comment>
<organism evidence="1 2">
    <name type="scientific">Kitasatospora cystarginea</name>
    <dbReference type="NCBI Taxonomy" id="58350"/>
    <lineage>
        <taxon>Bacteria</taxon>
        <taxon>Bacillati</taxon>
        <taxon>Actinomycetota</taxon>
        <taxon>Actinomycetes</taxon>
        <taxon>Kitasatosporales</taxon>
        <taxon>Streptomycetaceae</taxon>
        <taxon>Kitasatospora</taxon>
    </lineage>
</organism>
<protein>
    <submittedName>
        <fullName evidence="1">Uncharacterized protein</fullName>
    </submittedName>
</protein>
<evidence type="ECO:0000313" key="1">
    <source>
        <dbReference type="EMBL" id="GAA2236434.1"/>
    </source>
</evidence>
<sequence length="137" mass="15207">MAHPVRDRGRAYAKINRRLRLWHGRTARECPAVGRARTRPRTSSRPAALEMKSVLAADELGRAPRRAGHDRDALGPARRAAETGWSGAVFAHHRSAIERSLGVPEADGQLREAVRLNPYFSPYHAEKARTPLGEGRC</sequence>
<name>A0ABN3DMC5_9ACTN</name>